<proteinExistence type="inferred from homology"/>
<dbReference type="InterPro" id="IPR052700">
    <property type="entry name" value="Carb_kinase_PfkB-like"/>
</dbReference>
<protein>
    <submittedName>
        <fullName evidence="5">Adenosine kinase</fullName>
    </submittedName>
</protein>
<evidence type="ECO:0000259" key="4">
    <source>
        <dbReference type="Pfam" id="PF00294"/>
    </source>
</evidence>
<dbReference type="AlphaFoldDB" id="A0A396RX21"/>
<evidence type="ECO:0000256" key="2">
    <source>
        <dbReference type="ARBA" id="ARBA00022679"/>
    </source>
</evidence>
<dbReference type="RefSeq" id="WP_118862530.1">
    <property type="nucleotide sequence ID" value="NZ_QWLV01000001.1"/>
</dbReference>
<name>A0A396RX21_9SPHN</name>
<reference evidence="5 6" key="1">
    <citation type="submission" date="2018-08" db="EMBL/GenBank/DDBJ databases">
        <title>The multiple taxonomic identification of Sphingomonas gilva.</title>
        <authorList>
            <person name="Zhu D."/>
            <person name="Zheng S."/>
        </authorList>
    </citation>
    <scope>NUCLEOTIDE SEQUENCE [LARGE SCALE GENOMIC DNA]</scope>
    <source>
        <strain evidence="5 6">ZDH117</strain>
    </source>
</reference>
<keyword evidence="3 5" id="KW-0418">Kinase</keyword>
<dbReference type="InterPro" id="IPR011611">
    <property type="entry name" value="PfkB_dom"/>
</dbReference>
<feature type="domain" description="Carbohydrate kinase PfkB" evidence="4">
    <location>
        <begin position="57"/>
        <end position="320"/>
    </location>
</feature>
<dbReference type="InterPro" id="IPR002173">
    <property type="entry name" value="Carboh/pur_kinase_PfkB_CS"/>
</dbReference>
<dbReference type="Pfam" id="PF00294">
    <property type="entry name" value="PfkB"/>
    <property type="match status" value="1"/>
</dbReference>
<evidence type="ECO:0000313" key="5">
    <source>
        <dbReference type="EMBL" id="RHW19023.1"/>
    </source>
</evidence>
<dbReference type="PANTHER" id="PTHR43320">
    <property type="entry name" value="SUGAR KINASE"/>
    <property type="match status" value="1"/>
</dbReference>
<comment type="caution">
    <text evidence="5">The sequence shown here is derived from an EMBL/GenBank/DDBJ whole genome shotgun (WGS) entry which is preliminary data.</text>
</comment>
<keyword evidence="2" id="KW-0808">Transferase</keyword>
<evidence type="ECO:0000313" key="6">
    <source>
        <dbReference type="Proteomes" id="UP000266693"/>
    </source>
</evidence>
<dbReference type="GO" id="GO:0016301">
    <property type="term" value="F:kinase activity"/>
    <property type="evidence" value="ECO:0007669"/>
    <property type="project" value="UniProtKB-KW"/>
</dbReference>
<dbReference type="OrthoDB" id="9813569at2"/>
<dbReference type="EMBL" id="QWLV01000001">
    <property type="protein sequence ID" value="RHW19023.1"/>
    <property type="molecule type" value="Genomic_DNA"/>
</dbReference>
<comment type="similarity">
    <text evidence="1">Belongs to the carbohydrate kinase PfkB family.</text>
</comment>
<dbReference type="PROSITE" id="PS00584">
    <property type="entry name" value="PFKB_KINASES_2"/>
    <property type="match status" value="1"/>
</dbReference>
<dbReference type="CDD" id="cd01168">
    <property type="entry name" value="adenosine_kinase"/>
    <property type="match status" value="1"/>
</dbReference>
<dbReference type="InterPro" id="IPR029056">
    <property type="entry name" value="Ribokinase-like"/>
</dbReference>
<dbReference type="SUPFAM" id="SSF53613">
    <property type="entry name" value="Ribokinase-like"/>
    <property type="match status" value="1"/>
</dbReference>
<sequence length="332" mass="35218">MTEPRYHVVAIGNAIVDVLAQADDAFIAAEGMAKGSMQLVFSPEEADALYAKMGPGREVSGGSAANTIAGIAALGGKCGFIGQVADDQLGEVFAHDIRAVGIDYTTAPRAGDPPTARCLIFVTPDGQRTMNTYLGASQFLPESALDLDLIRDGQILYLEGYLWDPEEPRGAMRRAIAVAREAGRKVAFTLSDIFCISRHRADFLRLLADGDLDILFANENELLSLTESDDFDMACKTVAAQVPVLVVTRSEKGAIAICDGERAECPAEPIEKVVDTTGAGDLFAAGFLHGQAEGRSVAESLRLGAICAAEIISHYGARPMVDLKALAKQKLG</sequence>
<accession>A0A396RX21</accession>
<evidence type="ECO:0000256" key="1">
    <source>
        <dbReference type="ARBA" id="ARBA00010688"/>
    </source>
</evidence>
<organism evidence="5 6">
    <name type="scientific">Sphingomonas gilva</name>
    <dbReference type="NCBI Taxonomy" id="2305907"/>
    <lineage>
        <taxon>Bacteria</taxon>
        <taxon>Pseudomonadati</taxon>
        <taxon>Pseudomonadota</taxon>
        <taxon>Alphaproteobacteria</taxon>
        <taxon>Sphingomonadales</taxon>
        <taxon>Sphingomonadaceae</taxon>
        <taxon>Sphingomonas</taxon>
    </lineage>
</organism>
<dbReference type="Gene3D" id="3.40.1190.20">
    <property type="match status" value="1"/>
</dbReference>
<dbReference type="PANTHER" id="PTHR43320:SF3">
    <property type="entry name" value="CARBOHYDRATE KINASE PFKB DOMAIN-CONTAINING PROTEIN"/>
    <property type="match status" value="1"/>
</dbReference>
<keyword evidence="6" id="KW-1185">Reference proteome</keyword>
<gene>
    <name evidence="5" type="ORF">D1610_02515</name>
</gene>
<evidence type="ECO:0000256" key="3">
    <source>
        <dbReference type="ARBA" id="ARBA00022777"/>
    </source>
</evidence>
<dbReference type="Proteomes" id="UP000266693">
    <property type="component" value="Unassembled WGS sequence"/>
</dbReference>